<sequence length="184" mass="21467">MKSKYLKILKKDHEDMVKSGETNSKFDIDRAMKTFNIDKNGDIDQQFRDNLKKPVENGIVKDCELINYVYKLHLKNSNKDNHISKDTMYWHLLTMKLISTDGTPTQKAIDKGWRSAKSEKNVIYPKMIEQAYSVLRKKHDLPITKSEVYKNYVKQGITDEYGNPTNKTIDSGLIDILDPTYRMK</sequence>
<comment type="caution">
    <text evidence="1">The sequence shown here is derived from an EMBL/GenBank/DDBJ whole genome shotgun (WGS) entry which is preliminary data.</text>
</comment>
<name>A0A9W6B1V0_9LACO</name>
<dbReference type="RefSeq" id="WP_286136926.1">
    <property type="nucleotide sequence ID" value="NZ_BRPL01000003.1"/>
</dbReference>
<reference evidence="1" key="1">
    <citation type="submission" date="2022-07" db="EMBL/GenBank/DDBJ databases">
        <authorList>
            <person name="Kouya T."/>
            <person name="Ishiyama Y."/>
        </authorList>
    </citation>
    <scope>NUCLEOTIDE SEQUENCE</scope>
    <source>
        <strain evidence="1">WR16-4</strain>
    </source>
</reference>
<protein>
    <submittedName>
        <fullName evidence="1">Uncharacterized protein</fullName>
    </submittedName>
</protein>
<dbReference type="Proteomes" id="UP001144204">
    <property type="component" value="Unassembled WGS sequence"/>
</dbReference>
<gene>
    <name evidence="1" type="ORF">WR164_13680</name>
</gene>
<dbReference type="EMBL" id="BRPL01000003">
    <property type="protein sequence ID" value="GLB47389.1"/>
    <property type="molecule type" value="Genomic_DNA"/>
</dbReference>
<proteinExistence type="predicted"/>
<organism evidence="1 2">
    <name type="scientific">Philodulcilactobacillus myokoensis</name>
    <dbReference type="NCBI Taxonomy" id="2929573"/>
    <lineage>
        <taxon>Bacteria</taxon>
        <taxon>Bacillati</taxon>
        <taxon>Bacillota</taxon>
        <taxon>Bacilli</taxon>
        <taxon>Lactobacillales</taxon>
        <taxon>Lactobacillaceae</taxon>
        <taxon>Philodulcilactobacillus</taxon>
    </lineage>
</organism>
<dbReference type="AlphaFoldDB" id="A0A9W6B1V0"/>
<evidence type="ECO:0000313" key="1">
    <source>
        <dbReference type="EMBL" id="GLB47389.1"/>
    </source>
</evidence>
<evidence type="ECO:0000313" key="2">
    <source>
        <dbReference type="Proteomes" id="UP001144204"/>
    </source>
</evidence>
<accession>A0A9W6B1V0</accession>
<reference evidence="1" key="2">
    <citation type="journal article" date="2023" name="PLoS ONE">
        <title>Philodulcilactobacillus myokoensis gen. nov., sp. nov., a fructophilic, acidophilic, and agar-phobic lactic acid bacterium isolated from fermented vegetable extracts.</title>
        <authorList>
            <person name="Kouya T."/>
            <person name="Ishiyama Y."/>
            <person name="Ohashi S."/>
            <person name="Kumakubo R."/>
            <person name="Yamazaki T."/>
            <person name="Otaki T."/>
        </authorList>
    </citation>
    <scope>NUCLEOTIDE SEQUENCE</scope>
    <source>
        <strain evidence="1">WR16-4</strain>
    </source>
</reference>
<keyword evidence="2" id="KW-1185">Reference proteome</keyword>